<dbReference type="PANTHER" id="PTHR46775">
    <property type="entry name" value="FLOCCULATION PROTEIN (DUF1296)"/>
    <property type="match status" value="1"/>
</dbReference>
<name>A0ABD3DQU6_9LAMI</name>
<comment type="caution">
    <text evidence="3">The sequence shown here is derived from an EMBL/GenBank/DDBJ whole genome shotgun (WGS) entry which is preliminary data.</text>
</comment>
<dbReference type="Proteomes" id="UP001632038">
    <property type="component" value="Unassembled WGS sequence"/>
</dbReference>
<gene>
    <name evidence="3" type="ORF">CASFOL_014084</name>
</gene>
<feature type="compositionally biased region" description="Polar residues" evidence="1">
    <location>
        <begin position="124"/>
        <end position="136"/>
    </location>
</feature>
<dbReference type="Pfam" id="PF06972">
    <property type="entry name" value="GIP1_N"/>
    <property type="match status" value="1"/>
</dbReference>
<accession>A0ABD3DQU6</accession>
<feature type="compositionally biased region" description="Low complexity" evidence="1">
    <location>
        <begin position="105"/>
        <end position="123"/>
    </location>
</feature>
<feature type="region of interest" description="Disordered" evidence="1">
    <location>
        <begin position="268"/>
        <end position="289"/>
    </location>
</feature>
<evidence type="ECO:0000313" key="3">
    <source>
        <dbReference type="EMBL" id="KAL3643269.1"/>
    </source>
</evidence>
<dbReference type="InterPro" id="IPR009719">
    <property type="entry name" value="GIP1_N"/>
</dbReference>
<sequence>MSGSRVSTPETLQKTIDEIKAAIGNKHSDEDIYTVLEDCEMDADETIRKFLYLETFQEVKSKHQKKVVSVSDRRGDNHYSSYNNGGRQFNARQANNGPRSRGRASKSSNKGSAVASSVANGSSNHESTSRSATTNKSSKRPEKLKNIVPGSDPGPTPASTPVVSKSGTAAAGKPSNLGQLSSQSDPVLDPSLNPRNHGAIQRETRIQNVKDNAVENYLCSKQAALKPKLQISGRPRSVIFPNNLRIPEDIKSTLMFGTMDMFLEQSNDTEASKNASQTPESSLPISDQPQENINIASSAGQTKQETINYALQGENGTQIPTQTCTIVESSAAVLPQTYHYIRQHYPSCMYNHYYGPQLYMTPPAAHNFPSVRSMPPPQSLHQLSMTPPLSSLPVGNIFNQNNIN</sequence>
<feature type="domain" description="GBF-interacting protein 1 N-terminal" evidence="2">
    <location>
        <begin position="9"/>
        <end position="66"/>
    </location>
</feature>
<organism evidence="3 4">
    <name type="scientific">Castilleja foliolosa</name>
    <dbReference type="NCBI Taxonomy" id="1961234"/>
    <lineage>
        <taxon>Eukaryota</taxon>
        <taxon>Viridiplantae</taxon>
        <taxon>Streptophyta</taxon>
        <taxon>Embryophyta</taxon>
        <taxon>Tracheophyta</taxon>
        <taxon>Spermatophyta</taxon>
        <taxon>Magnoliopsida</taxon>
        <taxon>eudicotyledons</taxon>
        <taxon>Gunneridae</taxon>
        <taxon>Pentapetalae</taxon>
        <taxon>asterids</taxon>
        <taxon>lamiids</taxon>
        <taxon>Lamiales</taxon>
        <taxon>Orobanchaceae</taxon>
        <taxon>Pedicularideae</taxon>
        <taxon>Castillejinae</taxon>
        <taxon>Castilleja</taxon>
    </lineage>
</organism>
<evidence type="ECO:0000256" key="1">
    <source>
        <dbReference type="SAM" id="MobiDB-lite"/>
    </source>
</evidence>
<evidence type="ECO:0000259" key="2">
    <source>
        <dbReference type="Pfam" id="PF06972"/>
    </source>
</evidence>
<dbReference type="AlphaFoldDB" id="A0ABD3DQU6"/>
<evidence type="ECO:0000313" key="4">
    <source>
        <dbReference type="Proteomes" id="UP001632038"/>
    </source>
</evidence>
<protein>
    <recommendedName>
        <fullName evidence="2">GBF-interacting protein 1 N-terminal domain-containing protein</fullName>
    </recommendedName>
</protein>
<keyword evidence="4" id="KW-1185">Reference proteome</keyword>
<feature type="compositionally biased region" description="Polar residues" evidence="1">
    <location>
        <begin position="176"/>
        <end position="185"/>
    </location>
</feature>
<dbReference type="InterPro" id="IPR044277">
    <property type="entry name" value="GIP1"/>
</dbReference>
<feature type="compositionally biased region" description="Polar residues" evidence="1">
    <location>
        <begin position="78"/>
        <end position="98"/>
    </location>
</feature>
<dbReference type="EMBL" id="JAVIJP010000016">
    <property type="protein sequence ID" value="KAL3643269.1"/>
    <property type="molecule type" value="Genomic_DNA"/>
</dbReference>
<feature type="region of interest" description="Disordered" evidence="1">
    <location>
        <begin position="62"/>
        <end position="201"/>
    </location>
</feature>
<reference evidence="4" key="1">
    <citation type="journal article" date="2024" name="IScience">
        <title>Strigolactones Initiate the Formation of Haustorium-like Structures in Castilleja.</title>
        <authorList>
            <person name="Buerger M."/>
            <person name="Peterson D."/>
            <person name="Chory J."/>
        </authorList>
    </citation>
    <scope>NUCLEOTIDE SEQUENCE [LARGE SCALE GENOMIC DNA]</scope>
</reference>
<proteinExistence type="predicted"/>
<dbReference type="PANTHER" id="PTHR46775:SF1">
    <property type="entry name" value="FLOCCULATION PROTEIN (DUF1296)"/>
    <property type="match status" value="1"/>
</dbReference>